<protein>
    <submittedName>
        <fullName evidence="2">G3673 protein</fullName>
    </submittedName>
</protein>
<dbReference type="EMBL" id="CAXHTA020000005">
    <property type="protein sequence ID" value="CAL5221474.1"/>
    <property type="molecule type" value="Genomic_DNA"/>
</dbReference>
<organism evidence="2 3">
    <name type="scientific">Coccomyxa viridis</name>
    <dbReference type="NCBI Taxonomy" id="1274662"/>
    <lineage>
        <taxon>Eukaryota</taxon>
        <taxon>Viridiplantae</taxon>
        <taxon>Chlorophyta</taxon>
        <taxon>core chlorophytes</taxon>
        <taxon>Trebouxiophyceae</taxon>
        <taxon>Trebouxiophyceae incertae sedis</taxon>
        <taxon>Coccomyxaceae</taxon>
        <taxon>Coccomyxa</taxon>
    </lineage>
</organism>
<evidence type="ECO:0000313" key="3">
    <source>
        <dbReference type="Proteomes" id="UP001497392"/>
    </source>
</evidence>
<feature type="region of interest" description="Disordered" evidence="1">
    <location>
        <begin position="118"/>
        <end position="162"/>
    </location>
</feature>
<evidence type="ECO:0000313" key="2">
    <source>
        <dbReference type="EMBL" id="CAL5221474.1"/>
    </source>
</evidence>
<sequence length="192" mass="20627">MIRVYQADQPAWTIKPDTVPEDAPVIHLSYHDGEHYNSVRLATDTGTGPPEPVTLQKRQASAKDWSSFGPAQIELVMQGTGCYDDKEAVQRALQDAKGNSDEAIELLIERLAAQAVQEEDSRDAHSAVQARPASGEEEAAMASSAKTPAASQECSRDAGESDAQAAVLEQQLSRSLELCCSEAQANKWATAS</sequence>
<evidence type="ECO:0000256" key="1">
    <source>
        <dbReference type="SAM" id="MobiDB-lite"/>
    </source>
</evidence>
<proteinExistence type="predicted"/>
<dbReference type="Gene3D" id="3.90.70.80">
    <property type="match status" value="1"/>
</dbReference>
<accession>A0ABP1FQP7</accession>
<feature type="compositionally biased region" description="Low complexity" evidence="1">
    <location>
        <begin position="140"/>
        <end position="151"/>
    </location>
</feature>
<dbReference type="Proteomes" id="UP001497392">
    <property type="component" value="Unassembled WGS sequence"/>
</dbReference>
<keyword evidence="3" id="KW-1185">Reference proteome</keyword>
<name>A0ABP1FQP7_9CHLO</name>
<reference evidence="2 3" key="1">
    <citation type="submission" date="2024-06" db="EMBL/GenBank/DDBJ databases">
        <authorList>
            <person name="Kraege A."/>
            <person name="Thomma B."/>
        </authorList>
    </citation>
    <scope>NUCLEOTIDE SEQUENCE [LARGE SCALE GENOMIC DNA]</scope>
</reference>
<gene>
    <name evidence="2" type="primary">g3673</name>
    <name evidence="2" type="ORF">VP750_LOCUS3133</name>
</gene>
<comment type="caution">
    <text evidence="2">The sequence shown here is derived from an EMBL/GenBank/DDBJ whole genome shotgun (WGS) entry which is preliminary data.</text>
</comment>